<dbReference type="Gene3D" id="2.60.200.20">
    <property type="match status" value="1"/>
</dbReference>
<dbReference type="Pfam" id="PF00498">
    <property type="entry name" value="FHA"/>
    <property type="match status" value="1"/>
</dbReference>
<dbReference type="InterPro" id="IPR000253">
    <property type="entry name" value="FHA_dom"/>
</dbReference>
<keyword evidence="1" id="KW-0812">Transmembrane</keyword>
<keyword evidence="4" id="KW-1185">Reference proteome</keyword>
<feature type="domain" description="FHA" evidence="2">
    <location>
        <begin position="57"/>
        <end position="107"/>
    </location>
</feature>
<reference evidence="3 4" key="1">
    <citation type="submission" date="2019-08" db="EMBL/GenBank/DDBJ databases">
        <title>Calorimonas adulescens gen. nov., sp. nov., an anaerobic thermophilic bacterium from Sakhalin hot spring.</title>
        <authorList>
            <person name="Khomyakova M.A."/>
            <person name="Merkel A.Y."/>
            <person name="Novikov A."/>
            <person name="Bonch-Osmolovskaya E.A."/>
            <person name="Slobodkin A.I."/>
        </authorList>
    </citation>
    <scope>NUCLEOTIDE SEQUENCE [LARGE SCALE GENOMIC DNA]</scope>
    <source>
        <strain evidence="3 4">A05MB</strain>
    </source>
</reference>
<dbReference type="CDD" id="cd00060">
    <property type="entry name" value="FHA"/>
    <property type="match status" value="1"/>
</dbReference>
<feature type="transmembrane region" description="Helical" evidence="1">
    <location>
        <begin position="12"/>
        <end position="32"/>
    </location>
</feature>
<accession>A0A5D8QEG9</accession>
<keyword evidence="1" id="KW-0472">Membrane</keyword>
<dbReference type="PANTHER" id="PTHR23308">
    <property type="entry name" value="NUCLEAR INHIBITOR OF PROTEIN PHOSPHATASE-1"/>
    <property type="match status" value="1"/>
</dbReference>
<organism evidence="3 4">
    <name type="scientific">Calorimonas adulescens</name>
    <dbReference type="NCBI Taxonomy" id="2606906"/>
    <lineage>
        <taxon>Bacteria</taxon>
        <taxon>Bacillati</taxon>
        <taxon>Bacillota</taxon>
        <taxon>Clostridia</taxon>
        <taxon>Thermoanaerobacterales</taxon>
        <taxon>Thermoanaerobacteraceae</taxon>
        <taxon>Calorimonas</taxon>
    </lineage>
</organism>
<proteinExistence type="predicted"/>
<dbReference type="Proteomes" id="UP000322976">
    <property type="component" value="Unassembled WGS sequence"/>
</dbReference>
<dbReference type="EMBL" id="VTPS01000002">
    <property type="protein sequence ID" value="TZE83110.1"/>
    <property type="molecule type" value="Genomic_DNA"/>
</dbReference>
<evidence type="ECO:0000259" key="2">
    <source>
        <dbReference type="SMART" id="SM00240"/>
    </source>
</evidence>
<evidence type="ECO:0000313" key="3">
    <source>
        <dbReference type="EMBL" id="TZE83110.1"/>
    </source>
</evidence>
<dbReference type="InterPro" id="IPR050923">
    <property type="entry name" value="Cell_Proc_Reg/RNA_Proc"/>
</dbReference>
<sequence length="130" mass="14969">MYEFLSGLFKWILLSIVYFFLFNTIQVIRLTGWYGEKLGSYLICADDPGMRFELKDDTIIGRGEDCDIVLNNPFISSKHARIKRGMMGFYIEDLKSTNGTIINGKKIEGSRKLRDKDVIMVGPVKLIYRS</sequence>
<evidence type="ECO:0000313" key="4">
    <source>
        <dbReference type="Proteomes" id="UP000322976"/>
    </source>
</evidence>
<dbReference type="AlphaFoldDB" id="A0A5D8QEG9"/>
<dbReference type="SMART" id="SM00240">
    <property type="entry name" value="FHA"/>
    <property type="match status" value="1"/>
</dbReference>
<dbReference type="SUPFAM" id="SSF49879">
    <property type="entry name" value="SMAD/FHA domain"/>
    <property type="match status" value="1"/>
</dbReference>
<keyword evidence="1" id="KW-1133">Transmembrane helix</keyword>
<evidence type="ECO:0000256" key="1">
    <source>
        <dbReference type="SAM" id="Phobius"/>
    </source>
</evidence>
<dbReference type="InterPro" id="IPR008984">
    <property type="entry name" value="SMAD_FHA_dom_sf"/>
</dbReference>
<gene>
    <name evidence="3" type="ORF">FWJ32_01955</name>
</gene>
<protein>
    <submittedName>
        <fullName evidence="3">FHA domain-containing protein</fullName>
    </submittedName>
</protein>
<comment type="caution">
    <text evidence="3">The sequence shown here is derived from an EMBL/GenBank/DDBJ whole genome shotgun (WGS) entry which is preliminary data.</text>
</comment>
<dbReference type="RefSeq" id="WP_149544306.1">
    <property type="nucleotide sequence ID" value="NZ_VTPS01000002.1"/>
</dbReference>
<name>A0A5D8QEG9_9THEO</name>